<reference evidence="2 3" key="2">
    <citation type="submission" date="2018-11" db="EMBL/GenBank/DDBJ databases">
        <authorList>
            <consortium name="Pathogen Informatics"/>
        </authorList>
    </citation>
    <scope>NUCLEOTIDE SEQUENCE [LARGE SCALE GENOMIC DNA]</scope>
</reference>
<feature type="region of interest" description="Disordered" evidence="1">
    <location>
        <begin position="72"/>
        <end position="106"/>
    </location>
</feature>
<organism evidence="4">
    <name type="scientific">Hymenolepis diminuta</name>
    <name type="common">Rat tapeworm</name>
    <dbReference type="NCBI Taxonomy" id="6216"/>
    <lineage>
        <taxon>Eukaryota</taxon>
        <taxon>Metazoa</taxon>
        <taxon>Spiralia</taxon>
        <taxon>Lophotrochozoa</taxon>
        <taxon>Platyhelminthes</taxon>
        <taxon>Cestoda</taxon>
        <taxon>Eucestoda</taxon>
        <taxon>Cyclophyllidea</taxon>
        <taxon>Hymenolepididae</taxon>
        <taxon>Hymenolepis</taxon>
    </lineage>
</organism>
<dbReference type="Proteomes" id="UP000274504">
    <property type="component" value="Unassembled WGS sequence"/>
</dbReference>
<evidence type="ECO:0000313" key="4">
    <source>
        <dbReference type="WBParaSite" id="HDID_0000110601-mRNA-1"/>
    </source>
</evidence>
<evidence type="ECO:0000313" key="2">
    <source>
        <dbReference type="EMBL" id="VDL18568.1"/>
    </source>
</evidence>
<evidence type="ECO:0000313" key="3">
    <source>
        <dbReference type="Proteomes" id="UP000274504"/>
    </source>
</evidence>
<protein>
    <submittedName>
        <fullName evidence="2 4">Uncharacterized protein</fullName>
    </submittedName>
</protein>
<dbReference type="EMBL" id="UYSG01000184">
    <property type="protein sequence ID" value="VDL18568.1"/>
    <property type="molecule type" value="Genomic_DNA"/>
</dbReference>
<dbReference type="WBParaSite" id="HDID_0000110601-mRNA-1">
    <property type="protein sequence ID" value="HDID_0000110601-mRNA-1"/>
    <property type="gene ID" value="HDID_0000110601"/>
</dbReference>
<sequence>MKWCRKIFCCFWHRSDETPPPRTLIFTGEKREEEFEDEFTNRPAQTTKKRNLTFEAIFGSLSLCFRNENPEERHAQTFTDGLAPKKRQKRTERRASMSSVEEEAAHLKKDTLPMRFTVSKFDVEREVDIDSDPH</sequence>
<reference evidence="4" key="1">
    <citation type="submission" date="2017-02" db="UniProtKB">
        <authorList>
            <consortium name="WormBaseParasite"/>
        </authorList>
    </citation>
    <scope>IDENTIFICATION</scope>
</reference>
<accession>A0A0R3S9Y2</accession>
<evidence type="ECO:0000256" key="1">
    <source>
        <dbReference type="SAM" id="MobiDB-lite"/>
    </source>
</evidence>
<gene>
    <name evidence="2" type="ORF">HDID_LOCUS1107</name>
</gene>
<name>A0A0R3S9Y2_HYMDI</name>
<proteinExistence type="predicted"/>
<dbReference type="AlphaFoldDB" id="A0A0R3S9Y2"/>